<dbReference type="GO" id="GO:0003677">
    <property type="term" value="F:DNA binding"/>
    <property type="evidence" value="ECO:0007669"/>
    <property type="project" value="UniProtKB-KW"/>
</dbReference>
<protein>
    <submittedName>
        <fullName evidence="4">Predicted DNA-binding transcriptional regulator YafY, contains an HTH and WYL domains</fullName>
    </submittedName>
</protein>
<proteinExistence type="predicted"/>
<evidence type="ECO:0000313" key="5">
    <source>
        <dbReference type="Proteomes" id="UP000199701"/>
    </source>
</evidence>
<reference evidence="4 5" key="1">
    <citation type="submission" date="2016-10" db="EMBL/GenBank/DDBJ databases">
        <authorList>
            <person name="de Groot N.N."/>
        </authorList>
    </citation>
    <scope>NUCLEOTIDE SEQUENCE [LARGE SCALE GENOMIC DNA]</scope>
    <source>
        <strain evidence="4 5">DSM 9179</strain>
    </source>
</reference>
<dbReference type="InterPro" id="IPR001034">
    <property type="entry name" value="DeoR_HTH"/>
</dbReference>
<feature type="domain" description="HTH deoR-type" evidence="3">
    <location>
        <begin position="17"/>
        <end position="75"/>
    </location>
</feature>
<keyword evidence="2" id="KW-0804">Transcription</keyword>
<dbReference type="Pfam" id="PF08279">
    <property type="entry name" value="HTH_11"/>
    <property type="match status" value="1"/>
</dbReference>
<keyword evidence="1" id="KW-0805">Transcription regulation</keyword>
<dbReference type="Pfam" id="PF13280">
    <property type="entry name" value="WYL"/>
    <property type="match status" value="1"/>
</dbReference>
<sequence length="317" mass="36603">MCIQHINSLYEAVVHMKIDRLIGILSVLLQQKKITAPELADKFEVSKRTINTDIENLCKAGIPIQTAQGYGGGIQIMDGYRMDRTLLTSKDMQMIMAGLRSLDSVSGSNYYGQLMEKLKHGSSHFIGGKDSILIDLSSWYKNAMAPKISLIQEAIESRKLITFDYYSQSGNSIRKIEPYYLIFKWSSWYVWGWCHNREAFRLFKLNRLDGLKKSKDGFVLREVPIPNLSIEKIFPGKIHVKAIFALEMKWRLVEEFGSHCFEEIEDEKLLFCADYTDKDNLISWLLTFGDKVVLLEPIEVKEEIKEMLIGMQKNHDR</sequence>
<dbReference type="AlphaFoldDB" id="A0A1I0MD73"/>
<gene>
    <name evidence="4" type="ORF">SAMN05421659_101380</name>
</gene>
<dbReference type="InterPro" id="IPR036388">
    <property type="entry name" value="WH-like_DNA-bd_sf"/>
</dbReference>
<dbReference type="Gene3D" id="1.10.10.10">
    <property type="entry name" value="Winged helix-like DNA-binding domain superfamily/Winged helix DNA-binding domain"/>
    <property type="match status" value="1"/>
</dbReference>
<name>A0A1I0MD73_9FIRM</name>
<keyword evidence="4" id="KW-0238">DNA-binding</keyword>
<evidence type="ECO:0000259" key="3">
    <source>
        <dbReference type="PROSITE" id="PS51000"/>
    </source>
</evidence>
<dbReference type="InterPro" id="IPR026881">
    <property type="entry name" value="WYL_dom"/>
</dbReference>
<dbReference type="STRING" id="99656.SAMN05421659_101380"/>
<evidence type="ECO:0000256" key="2">
    <source>
        <dbReference type="ARBA" id="ARBA00023163"/>
    </source>
</evidence>
<dbReference type="PROSITE" id="PS51000">
    <property type="entry name" value="HTH_DEOR_2"/>
    <property type="match status" value="1"/>
</dbReference>
<dbReference type="Pfam" id="PF25583">
    <property type="entry name" value="WCX"/>
    <property type="match status" value="1"/>
</dbReference>
<dbReference type="InterPro" id="IPR057727">
    <property type="entry name" value="WCX_dom"/>
</dbReference>
<evidence type="ECO:0000256" key="1">
    <source>
        <dbReference type="ARBA" id="ARBA00023015"/>
    </source>
</evidence>
<dbReference type="InterPro" id="IPR013196">
    <property type="entry name" value="HTH_11"/>
</dbReference>
<dbReference type="GO" id="GO:0003700">
    <property type="term" value="F:DNA-binding transcription factor activity"/>
    <property type="evidence" value="ECO:0007669"/>
    <property type="project" value="InterPro"/>
</dbReference>
<dbReference type="PANTHER" id="PTHR34580">
    <property type="match status" value="1"/>
</dbReference>
<dbReference type="Proteomes" id="UP000199701">
    <property type="component" value="Unassembled WGS sequence"/>
</dbReference>
<dbReference type="EMBL" id="FOJI01000001">
    <property type="protein sequence ID" value="SEV85720.1"/>
    <property type="molecule type" value="Genomic_DNA"/>
</dbReference>
<dbReference type="InterPro" id="IPR051534">
    <property type="entry name" value="CBASS_pafABC_assoc_protein"/>
</dbReference>
<dbReference type="InterPro" id="IPR028349">
    <property type="entry name" value="PafC-like"/>
</dbReference>
<dbReference type="SUPFAM" id="SSF46785">
    <property type="entry name" value="Winged helix' DNA-binding domain"/>
    <property type="match status" value="1"/>
</dbReference>
<dbReference type="PANTHER" id="PTHR34580:SF1">
    <property type="entry name" value="PROTEIN PAFC"/>
    <property type="match status" value="1"/>
</dbReference>
<dbReference type="PIRSF" id="PIRSF016838">
    <property type="entry name" value="PafC"/>
    <property type="match status" value="1"/>
</dbReference>
<keyword evidence="5" id="KW-1185">Reference proteome</keyword>
<accession>A0A1I0MD73</accession>
<organism evidence="4 5">
    <name type="scientific">[Clostridium] fimetarium</name>
    <dbReference type="NCBI Taxonomy" id="99656"/>
    <lineage>
        <taxon>Bacteria</taxon>
        <taxon>Bacillati</taxon>
        <taxon>Bacillota</taxon>
        <taxon>Clostridia</taxon>
        <taxon>Lachnospirales</taxon>
        <taxon>Lachnospiraceae</taxon>
    </lineage>
</organism>
<dbReference type="PROSITE" id="PS52050">
    <property type="entry name" value="WYL"/>
    <property type="match status" value="1"/>
</dbReference>
<evidence type="ECO:0000313" key="4">
    <source>
        <dbReference type="EMBL" id="SEV85720.1"/>
    </source>
</evidence>
<dbReference type="InterPro" id="IPR036390">
    <property type="entry name" value="WH_DNA-bd_sf"/>
</dbReference>